<evidence type="ECO:0000313" key="3">
    <source>
        <dbReference type="EMBL" id="TKA82583.1"/>
    </source>
</evidence>
<organism evidence="3 4">
    <name type="scientific">Friedmanniomyces simplex</name>
    <dbReference type="NCBI Taxonomy" id="329884"/>
    <lineage>
        <taxon>Eukaryota</taxon>
        <taxon>Fungi</taxon>
        <taxon>Dikarya</taxon>
        <taxon>Ascomycota</taxon>
        <taxon>Pezizomycotina</taxon>
        <taxon>Dothideomycetes</taxon>
        <taxon>Dothideomycetidae</taxon>
        <taxon>Mycosphaerellales</taxon>
        <taxon>Teratosphaeriaceae</taxon>
        <taxon>Friedmanniomyces</taxon>
    </lineage>
</organism>
<dbReference type="Pfam" id="PF12234">
    <property type="entry name" value="Rav1p_C"/>
    <property type="match status" value="1"/>
</dbReference>
<dbReference type="SUPFAM" id="SSF50978">
    <property type="entry name" value="WD40 repeat-like"/>
    <property type="match status" value="1"/>
</dbReference>
<dbReference type="Proteomes" id="UP000309340">
    <property type="component" value="Unassembled WGS sequence"/>
</dbReference>
<dbReference type="PANTHER" id="PTHR13950">
    <property type="entry name" value="RABCONNECTIN-RELATED"/>
    <property type="match status" value="1"/>
</dbReference>
<accession>A0A4U0Y383</accession>
<name>A0A4U0Y383_9PEZI</name>
<dbReference type="GO" id="GO:0007035">
    <property type="term" value="P:vacuolar acidification"/>
    <property type="evidence" value="ECO:0007669"/>
    <property type="project" value="TreeGrafter"/>
</dbReference>
<dbReference type="EMBL" id="NAJQ01000031">
    <property type="protein sequence ID" value="TKA82583.1"/>
    <property type="molecule type" value="Genomic_DNA"/>
</dbReference>
<dbReference type="InterPro" id="IPR022033">
    <property type="entry name" value="Rav1p_C"/>
</dbReference>
<dbReference type="InterPro" id="IPR001680">
    <property type="entry name" value="WD40_rpt"/>
</dbReference>
<gene>
    <name evidence="3" type="ORF">B0A55_01183</name>
</gene>
<protein>
    <recommendedName>
        <fullName evidence="2">RAVE complex protein Rav1 C-terminal domain-containing protein</fullName>
    </recommendedName>
</protein>
<evidence type="ECO:0000256" key="1">
    <source>
        <dbReference type="SAM" id="MobiDB-lite"/>
    </source>
</evidence>
<reference evidence="3 4" key="1">
    <citation type="submission" date="2017-03" db="EMBL/GenBank/DDBJ databases">
        <title>Genomes of endolithic fungi from Antarctica.</title>
        <authorList>
            <person name="Coleine C."/>
            <person name="Masonjones S."/>
            <person name="Stajich J.E."/>
        </authorList>
    </citation>
    <scope>NUCLEOTIDE SEQUENCE [LARGE SCALE GENOMIC DNA]</scope>
    <source>
        <strain evidence="3 4">CCFEE 5184</strain>
    </source>
</reference>
<dbReference type="InterPro" id="IPR015943">
    <property type="entry name" value="WD40/YVTN_repeat-like_dom_sf"/>
</dbReference>
<dbReference type="Gene3D" id="2.130.10.10">
    <property type="entry name" value="YVTN repeat-like/Quinoprotein amine dehydrogenase"/>
    <property type="match status" value="1"/>
</dbReference>
<dbReference type="InterPro" id="IPR036322">
    <property type="entry name" value="WD40_repeat_dom_sf"/>
</dbReference>
<keyword evidence="4" id="KW-1185">Reference proteome</keyword>
<feature type="region of interest" description="Disordered" evidence="1">
    <location>
        <begin position="1313"/>
        <end position="1342"/>
    </location>
</feature>
<dbReference type="SMART" id="SM00320">
    <property type="entry name" value="WD40"/>
    <property type="match status" value="3"/>
</dbReference>
<feature type="domain" description="RAVE complex protein Rav1 C-terminal" evidence="2">
    <location>
        <begin position="646"/>
        <end position="1230"/>
    </location>
</feature>
<dbReference type="STRING" id="329884.A0A4U0Y383"/>
<dbReference type="InterPro" id="IPR052208">
    <property type="entry name" value="DmX-like/RAVE_component"/>
</dbReference>
<evidence type="ECO:0000313" key="4">
    <source>
        <dbReference type="Proteomes" id="UP000309340"/>
    </source>
</evidence>
<dbReference type="GO" id="GO:0043291">
    <property type="term" value="C:RAVE complex"/>
    <property type="evidence" value="ECO:0007669"/>
    <property type="project" value="TreeGrafter"/>
</dbReference>
<comment type="caution">
    <text evidence="3">The sequence shown here is derived from an EMBL/GenBank/DDBJ whole genome shotgun (WGS) entry which is preliminary data.</text>
</comment>
<dbReference type="PANTHER" id="PTHR13950:SF9">
    <property type="entry name" value="RABCONNECTIN-3A"/>
    <property type="match status" value="1"/>
</dbReference>
<dbReference type="OrthoDB" id="342131at2759"/>
<proteinExistence type="predicted"/>
<sequence>MPSTSPGVPPFRPPTDFIQILPGAPTSSLQALTAFVFRHQRYVVYITGGQLNICTSPTKLIQALTFHDELIAIAAESQTGKIAVAGKRDVHVLEPVVEGWTRVWWEKSLTLRREDAEDEAQCLSWGSEGELLMGGSRQLSLFSTLPSSRTNSPVASPVDGDDVEERSALWSKPVASPVQYAAFCPSANLIATCGRYDRLVKIWRRLSFEEGLFDYTYLPHPGAVTHVEWRPLQEHMEERRGSGISGRHEESPEMLYTIANDGLLRIWRTCGMHDTDIIVLHTSFDLVSAIPQSPSIVSNGPLSAQKPPRYAFTIPAEHFDAAVVAAMARSSSGRTSHALEHLKEMNTKSPDIVVALDGHGRMSAWGVQSIGHKRRPETPGSKQPFHIAHAEDLPLRIGAETNARFQSWFADSTIHVLAHSFDGHVTWWQGDVEAFFSPSAPGGERLVSGADWCGHVHKACGMRATDDGTSLVSWAANGELILWRRTSKDALVQVSRIQTGERVLDALIWDQPKQRVVVTVHAKTTAVWTVEGQKLSSEPLASGGGDCQHLLLSADNELSVIRGSGGHVANATTFFADGACALTADHPMAAGVPATSEPKLTSHAATTEHGHLFVTADRDGLLSRDFLSTSGPSRGLVKSELSETAFPTGEEKSTYLEANEDFAVLLSSDGKELTLIELKDGYIEHKQSFADRVRCMKWHKTSGGQNLLAISLGTSVEVLAQGRYEHHQEQGSWIIVNRVSIAGTGLRIFAIDWLRGATLAIAAGNGIVVCGAAVAVQELDEEVRERVGLRSSPAARIGLPELAARLNQPLPAWHPTSLEHLVGHGKPGAAVSLVRRLNEKLKFWSEGDDLHSQLDSFDSQLLEGDREAGLSDEIVRELIERLGEKKLPAVSDAEQGRLKLVVQALAFVCEHLQGLDLCALRYLFSWKLQLLHLTGAEQTKTPNGTQSNGVHRSALPLVPPMHWREIAFATQSSTQQPLLDVLALHYDNKLTWPLARCLGLTAWLSDPEALAQTFESLAQSSYRQTSPPDPINASLFFLALHKKHTLLGLWRIAIGHKEQRATVNFLKRDFTLQECRVAAKKNAYALMGKRRFEYAAAFFLLADDAASAVSLLAGQCGDAMLAIAVARLYSGDRSIVLRKLLEERLMPMAEKEGDRWSMSWCHSILDEKREAARALVKPLLGVRRWRQDDPRAVVLYQRLRVVPSEHEYQAVLRAARVLRRMGLWVLAVDLVRNWTPLKTDAHPAPVKPAVDAASNGVHQEPTSLLDGFEAPEQPLALPVDAESPGTPAMDEKATRQAKAAELLAKLRAKKETLSSAAASEKKAQPTQFKEPDPSSLLDSFGF</sequence>
<evidence type="ECO:0000259" key="2">
    <source>
        <dbReference type="Pfam" id="PF12234"/>
    </source>
</evidence>